<comment type="caution">
    <text evidence="3">The sequence shown here is derived from an EMBL/GenBank/DDBJ whole genome shotgun (WGS) entry which is preliminary data.</text>
</comment>
<evidence type="ECO:0000256" key="1">
    <source>
        <dbReference type="ARBA" id="ARBA00001954"/>
    </source>
</evidence>
<evidence type="ECO:0000313" key="4">
    <source>
        <dbReference type="Proteomes" id="UP001143304"/>
    </source>
</evidence>
<dbReference type="InterPro" id="IPR008775">
    <property type="entry name" value="Phytyl_CoA_dOase-like"/>
</dbReference>
<gene>
    <name evidence="3" type="ORF">EYC82_15480</name>
</gene>
<evidence type="ECO:0008006" key="5">
    <source>
        <dbReference type="Google" id="ProtNLM"/>
    </source>
</evidence>
<dbReference type="PANTHER" id="PTHR20883:SF48">
    <property type="entry name" value="ECTOINE DIOXYGENASE"/>
    <property type="match status" value="1"/>
</dbReference>
<organism evidence="3 4">
    <name type="scientific">Candidatus Marimicrobium litorale</name>
    <dbReference type="NCBI Taxonomy" id="2518991"/>
    <lineage>
        <taxon>Bacteria</taxon>
        <taxon>Pseudomonadati</taxon>
        <taxon>Pseudomonadota</taxon>
        <taxon>Gammaproteobacteria</taxon>
        <taxon>Cellvibrionales</taxon>
        <taxon>Halieaceae</taxon>
        <taxon>Marimicrobium</taxon>
    </lineage>
</organism>
<keyword evidence="4" id="KW-1185">Reference proteome</keyword>
<feature type="compositionally biased region" description="Basic and acidic residues" evidence="2">
    <location>
        <begin position="7"/>
        <end position="24"/>
    </location>
</feature>
<sequence>MAADMAVAEHDIAAEKANESGKKSEALQHLMAANRASPDAKREILMRDIRISKAFEDAEPSPIKAARSTPTLDYEQEMPTCSLDDVTADVVRAAFADKGCLYLPSAIDKGTVATLRTAIEASHHASMDDSPDPQLHSLGKYPTRGQAINVAAAREFAKQAGACLAVDSPHALYLVCDLFDRLGISALAEEFLGETPFMSASKFVLWKAAPGESTEWHQDGRFLGDAVDIQSVNVWTALSDCGETAPGMELVLKRLDDYILNSCESVFDWTVADSQVDERFRGQVPVVTPKFNAGDMLIFDHWLLHRTHRDPSMTDYRYAIESWFFADSAFPKGRTPLIL</sequence>
<evidence type="ECO:0000313" key="3">
    <source>
        <dbReference type="EMBL" id="MCX2978768.1"/>
    </source>
</evidence>
<feature type="region of interest" description="Disordered" evidence="2">
    <location>
        <begin position="1"/>
        <end position="24"/>
    </location>
</feature>
<name>A0ABT3T912_9GAMM</name>
<evidence type="ECO:0000256" key="2">
    <source>
        <dbReference type="SAM" id="MobiDB-lite"/>
    </source>
</evidence>
<reference evidence="3" key="1">
    <citation type="submission" date="2019-02" db="EMBL/GenBank/DDBJ databases">
        <authorList>
            <person name="Li S.-H."/>
        </authorList>
    </citation>
    <scope>NUCLEOTIDE SEQUENCE</scope>
    <source>
        <strain evidence="3">IMCC11814</strain>
    </source>
</reference>
<protein>
    <recommendedName>
        <fullName evidence="5">Phytanoyl-CoA dioxygenase (PhyH)</fullName>
    </recommendedName>
</protein>
<dbReference type="EMBL" id="SHNO01000001">
    <property type="protein sequence ID" value="MCX2978768.1"/>
    <property type="molecule type" value="Genomic_DNA"/>
</dbReference>
<dbReference type="RefSeq" id="WP_279250459.1">
    <property type="nucleotide sequence ID" value="NZ_SHNO01000001.1"/>
</dbReference>
<accession>A0ABT3T912</accession>
<proteinExistence type="predicted"/>
<dbReference type="PANTHER" id="PTHR20883">
    <property type="entry name" value="PHYTANOYL-COA DIOXYGENASE DOMAIN CONTAINING 1"/>
    <property type="match status" value="1"/>
</dbReference>
<dbReference type="SUPFAM" id="SSF51197">
    <property type="entry name" value="Clavaminate synthase-like"/>
    <property type="match status" value="1"/>
</dbReference>
<dbReference type="Proteomes" id="UP001143304">
    <property type="component" value="Unassembled WGS sequence"/>
</dbReference>
<comment type="cofactor">
    <cofactor evidence="1">
        <name>Fe(2+)</name>
        <dbReference type="ChEBI" id="CHEBI:29033"/>
    </cofactor>
</comment>
<dbReference type="Pfam" id="PF05721">
    <property type="entry name" value="PhyH"/>
    <property type="match status" value="1"/>
</dbReference>
<dbReference type="Gene3D" id="2.60.120.620">
    <property type="entry name" value="q2cbj1_9rhob like domain"/>
    <property type="match status" value="1"/>
</dbReference>